<evidence type="ECO:0000256" key="2">
    <source>
        <dbReference type="ARBA" id="ARBA00023002"/>
    </source>
</evidence>
<evidence type="ECO:0000256" key="1">
    <source>
        <dbReference type="ARBA" id="ARBA00001954"/>
    </source>
</evidence>
<dbReference type="InterPro" id="IPR042098">
    <property type="entry name" value="TauD-like_sf"/>
</dbReference>
<dbReference type="PANTHER" id="PTHR10696">
    <property type="entry name" value="GAMMA-BUTYROBETAINE HYDROXYLASE-RELATED"/>
    <property type="match status" value="1"/>
</dbReference>
<dbReference type="EMBL" id="LASD01000003">
    <property type="protein sequence ID" value="KKL41836.1"/>
    <property type="molecule type" value="Genomic_DNA"/>
</dbReference>
<evidence type="ECO:0000313" key="4">
    <source>
        <dbReference type="EMBL" id="KKL41836.1"/>
    </source>
</evidence>
<proteinExistence type="predicted"/>
<dbReference type="SUPFAM" id="SSF51197">
    <property type="entry name" value="Clavaminate synthase-like"/>
    <property type="match status" value="1"/>
</dbReference>
<dbReference type="Gene3D" id="3.60.130.10">
    <property type="entry name" value="Clavaminate synthase-like"/>
    <property type="match status" value="1"/>
</dbReference>
<dbReference type="Proteomes" id="UP000034400">
    <property type="component" value="Unassembled WGS sequence"/>
</dbReference>
<comment type="cofactor">
    <cofactor evidence="1">
        <name>Fe(2+)</name>
        <dbReference type="ChEBI" id="CHEBI:29033"/>
    </cofactor>
</comment>
<dbReference type="InterPro" id="IPR050411">
    <property type="entry name" value="AlphaKG_dependent_hydroxylases"/>
</dbReference>
<keyword evidence="2" id="KW-0560">Oxidoreductase</keyword>
<dbReference type="GO" id="GO:0016706">
    <property type="term" value="F:2-oxoglutarate-dependent dioxygenase activity"/>
    <property type="evidence" value="ECO:0007669"/>
    <property type="project" value="UniProtKB-ARBA"/>
</dbReference>
<dbReference type="InterPro" id="IPR003819">
    <property type="entry name" value="TauD/TfdA-like"/>
</dbReference>
<accession>A0ABD4AWC4</accession>
<evidence type="ECO:0000259" key="3">
    <source>
        <dbReference type="Pfam" id="PF02668"/>
    </source>
</evidence>
<reference evidence="4 5" key="1">
    <citation type="submission" date="2015-03" db="EMBL/GenBank/DDBJ databases">
        <title>Draft genome sequences of the Burkholderia contaminans strains LMG 23361 and FFH2055 and Burkholderia cenocepacia K56-2.</title>
        <authorList>
            <person name="Bloodworth R.A."/>
            <person name="Selin C."/>
            <person name="Lopez De Volder M.A."/>
            <person name="Degrossi J."/>
            <person name="Drevinek P."/>
            <person name="Galanternik L."/>
            <person name="Cardona S.T."/>
        </authorList>
    </citation>
    <scope>NUCLEOTIDE SEQUENCE [LARGE SCALE GENOMIC DNA]</scope>
    <source>
        <strain evidence="4 5">LMG 23361</strain>
    </source>
</reference>
<comment type="caution">
    <text evidence="4">The sequence shown here is derived from an EMBL/GenBank/DDBJ whole genome shotgun (WGS) entry which is preliminary data.</text>
</comment>
<organism evidence="4 5">
    <name type="scientific">Burkholderia contaminans LMG 23361</name>
    <dbReference type="NCBI Taxonomy" id="1334628"/>
    <lineage>
        <taxon>Bacteria</taxon>
        <taxon>Pseudomonadati</taxon>
        <taxon>Pseudomonadota</taxon>
        <taxon>Betaproteobacteria</taxon>
        <taxon>Burkholderiales</taxon>
        <taxon>Burkholderiaceae</taxon>
        <taxon>Burkholderia</taxon>
        <taxon>Burkholderia cepacia complex</taxon>
    </lineage>
</organism>
<sequence length="348" mass="38123">MRYVRSSSNDEGGPVVWDFSIRAQYDLGDIVGWVKEALPELRAALDAHGAVLLKGLCGIAAEDHVGAVFTALGQGMDDYVGGSSPRTRLGPRVFTATDLPGTYSVALHQEMAYLPIYPAVLAFYCATPANEGGATTLASARTITKRIDSDVLKRFDEGGVNITRVLPPDGSIHLASGVSKSWQAVFATRDPSVAVAACARRGWDCDWLSNGALRVHHGHLPAMRVHARTGERLWFNQAHYFAPACMEQWAREDARATNLLRISRALRASPEMLNSVRHADGNLVADEDVRHIWDVLRASELEIRWQAGDLLILDNVLCLHGRRPFTGQRMLYAGLFAHLGTDETDKVA</sequence>
<dbReference type="Pfam" id="PF02668">
    <property type="entry name" value="TauD"/>
    <property type="match status" value="1"/>
</dbReference>
<gene>
    <name evidence="4" type="ORF">WR31_07365</name>
</gene>
<name>A0ABD4AWC4_9BURK</name>
<feature type="domain" description="TauD/TfdA-like" evidence="3">
    <location>
        <begin position="25"/>
        <end position="332"/>
    </location>
</feature>
<protein>
    <recommendedName>
        <fullName evidence="3">TauD/TfdA-like domain-containing protein</fullName>
    </recommendedName>
</protein>
<dbReference type="PANTHER" id="PTHR10696:SF21">
    <property type="entry name" value="TAUD_TFDA-LIKE DOMAIN-CONTAINING PROTEIN"/>
    <property type="match status" value="1"/>
</dbReference>
<dbReference type="AlphaFoldDB" id="A0ABD4AWC4"/>
<evidence type="ECO:0000313" key="5">
    <source>
        <dbReference type="Proteomes" id="UP000034400"/>
    </source>
</evidence>